<proteinExistence type="predicted"/>
<dbReference type="Pfam" id="PF14111">
    <property type="entry name" value="DUF4283"/>
    <property type="match status" value="1"/>
</dbReference>
<reference evidence="3" key="1">
    <citation type="submission" date="2021-01" db="UniProtKB">
        <authorList>
            <consortium name="EnsemblPlants"/>
        </authorList>
    </citation>
    <scope>IDENTIFICATION</scope>
</reference>
<dbReference type="InterPro" id="IPR040256">
    <property type="entry name" value="At4g02000-like"/>
</dbReference>
<protein>
    <recommendedName>
        <fullName evidence="2">DUF4283 domain-containing protein</fullName>
    </recommendedName>
</protein>
<feature type="domain" description="DUF4283" evidence="2">
    <location>
        <begin position="97"/>
        <end position="178"/>
    </location>
</feature>
<dbReference type="PANTHER" id="PTHR31286">
    <property type="entry name" value="GLYCINE-RICH CELL WALL STRUCTURAL PROTEIN 1.8-LIKE"/>
    <property type="match status" value="1"/>
</dbReference>
<dbReference type="Gramene" id="Kaladp0040s0516.1.v1.1">
    <property type="protein sequence ID" value="Kaladp0040s0516.1.v1.1"/>
    <property type="gene ID" value="Kaladp0040s0516.v1.1"/>
</dbReference>
<accession>A0A7N0TPI8</accession>
<evidence type="ECO:0000256" key="1">
    <source>
        <dbReference type="SAM" id="MobiDB-lite"/>
    </source>
</evidence>
<evidence type="ECO:0000313" key="4">
    <source>
        <dbReference type="Proteomes" id="UP000594263"/>
    </source>
</evidence>
<dbReference type="EnsemblPlants" id="Kaladp0040s0516.1.v1.1">
    <property type="protein sequence ID" value="Kaladp0040s0516.1.v1.1"/>
    <property type="gene ID" value="Kaladp0040s0516.v1.1"/>
</dbReference>
<evidence type="ECO:0000259" key="2">
    <source>
        <dbReference type="Pfam" id="PF14111"/>
    </source>
</evidence>
<dbReference type="AlphaFoldDB" id="A0A7N0TPI8"/>
<sequence>MCFHLSLDEILDLERENREGEEPQGWTSQPSQESRPPDPNNFGNTIEGVIRSYTLAIRGPEKASFPVIELTRRQPHKKEGKPTIIFIATEIVACSKQMQHALVAKFTLGHPHVAKIEKEFRAACKLDGPMMVSDQDGRYMMLFLSLEKDTTIILTQGLRQVGTSLFYLFRWTLEFQFRQESTVISIWIRFPHLTPDLFNEGALRCLC</sequence>
<organism evidence="3 4">
    <name type="scientific">Kalanchoe fedtschenkoi</name>
    <name type="common">Lavender scallops</name>
    <name type="synonym">South American air plant</name>
    <dbReference type="NCBI Taxonomy" id="63787"/>
    <lineage>
        <taxon>Eukaryota</taxon>
        <taxon>Viridiplantae</taxon>
        <taxon>Streptophyta</taxon>
        <taxon>Embryophyta</taxon>
        <taxon>Tracheophyta</taxon>
        <taxon>Spermatophyta</taxon>
        <taxon>Magnoliopsida</taxon>
        <taxon>eudicotyledons</taxon>
        <taxon>Gunneridae</taxon>
        <taxon>Pentapetalae</taxon>
        <taxon>Saxifragales</taxon>
        <taxon>Crassulaceae</taxon>
        <taxon>Kalanchoe</taxon>
    </lineage>
</organism>
<keyword evidence="4" id="KW-1185">Reference proteome</keyword>
<dbReference type="InterPro" id="IPR025558">
    <property type="entry name" value="DUF4283"/>
</dbReference>
<feature type="region of interest" description="Disordered" evidence="1">
    <location>
        <begin position="14"/>
        <end position="43"/>
    </location>
</feature>
<feature type="compositionally biased region" description="Polar residues" evidence="1">
    <location>
        <begin position="25"/>
        <end position="34"/>
    </location>
</feature>
<name>A0A7N0TPI8_KALFE</name>
<dbReference type="Proteomes" id="UP000594263">
    <property type="component" value="Unplaced"/>
</dbReference>
<dbReference type="PANTHER" id="PTHR31286:SF180">
    <property type="entry name" value="OS10G0362600 PROTEIN"/>
    <property type="match status" value="1"/>
</dbReference>
<evidence type="ECO:0000313" key="3">
    <source>
        <dbReference type="EnsemblPlants" id="Kaladp0040s0516.1.v1.1"/>
    </source>
</evidence>